<accession>A0ACC2IHB1</accession>
<sequence length="543" mass="63459">MEKSNTTDHPDLDKVRIWQWEGNDRNGTLVDRVRKRAANSSVEQSPSSIVKYELERIRNERQDKARDLAWSGKATWIHIPVNDMNLCETVLRSVCRPGQANRLLRPDYWTEQAHEPSTQNEATDMRFMEAKGWALEFIISEEKWKPEGMVQKWDQDKVTTENDNKDTSNIVRNIVLYMPYLHWDRLSDHIERTKTETTSTIDARSRVHPRRSLDEASNRYHRREDMLKRNNDQVVTRFLKNKESQPEPTLMMVDQLWLWMLDPGESHYTQRLGVHNDDRREKRLCDYLHLECLAQGRFNIPNARHGAHRLAACIINRSYSIFQHPWLRISDLKFLEMFKISIETERAKCADLFFALQGLDIKHPQSSHGGNLGLLKPEQRSPVGWRRLRGILNIQEDMSAAAVTQDIQEELRIILHVVRQQRNALRSPVHPRSKVFEEDLEEFTREIEDISEQARNVHDMLFQILELKQTLLSIQQNRVVIIFTVITIIFLPLSFISSIFGMNATELSDGSSVPLSRIFAYMFPISFTVSIAALGWAFVLPIR</sequence>
<evidence type="ECO:0000313" key="1">
    <source>
        <dbReference type="EMBL" id="KAJ8114524.1"/>
    </source>
</evidence>
<dbReference type="EMBL" id="JAPHNI010000188">
    <property type="protein sequence ID" value="KAJ8114524.1"/>
    <property type="molecule type" value="Genomic_DNA"/>
</dbReference>
<comment type="caution">
    <text evidence="1">The sequence shown here is derived from an EMBL/GenBank/DDBJ whole genome shotgun (WGS) entry which is preliminary data.</text>
</comment>
<gene>
    <name evidence="1" type="ORF">OPT61_g3611</name>
</gene>
<keyword evidence="2" id="KW-1185">Reference proteome</keyword>
<evidence type="ECO:0000313" key="2">
    <source>
        <dbReference type="Proteomes" id="UP001153331"/>
    </source>
</evidence>
<organism evidence="1 2">
    <name type="scientific">Boeremia exigua</name>
    <dbReference type="NCBI Taxonomy" id="749465"/>
    <lineage>
        <taxon>Eukaryota</taxon>
        <taxon>Fungi</taxon>
        <taxon>Dikarya</taxon>
        <taxon>Ascomycota</taxon>
        <taxon>Pezizomycotina</taxon>
        <taxon>Dothideomycetes</taxon>
        <taxon>Pleosporomycetidae</taxon>
        <taxon>Pleosporales</taxon>
        <taxon>Pleosporineae</taxon>
        <taxon>Didymellaceae</taxon>
        <taxon>Boeremia</taxon>
    </lineage>
</organism>
<name>A0ACC2IHB1_9PLEO</name>
<proteinExistence type="predicted"/>
<reference evidence="1" key="1">
    <citation type="submission" date="2022-11" db="EMBL/GenBank/DDBJ databases">
        <title>Genome Sequence of Boeremia exigua.</title>
        <authorList>
            <person name="Buettner E."/>
        </authorList>
    </citation>
    <scope>NUCLEOTIDE SEQUENCE</scope>
    <source>
        <strain evidence="1">CU02</strain>
    </source>
</reference>
<protein>
    <submittedName>
        <fullName evidence="1">Uncharacterized protein</fullName>
    </submittedName>
</protein>
<dbReference type="Proteomes" id="UP001153331">
    <property type="component" value="Unassembled WGS sequence"/>
</dbReference>